<organism evidence="2 3">
    <name type="scientific">Paenibacillus wynnii</name>
    <dbReference type="NCBI Taxonomy" id="268407"/>
    <lineage>
        <taxon>Bacteria</taxon>
        <taxon>Bacillati</taxon>
        <taxon>Bacillota</taxon>
        <taxon>Bacilli</taxon>
        <taxon>Bacillales</taxon>
        <taxon>Paenibacillaceae</taxon>
        <taxon>Paenibacillus</taxon>
    </lineage>
</organism>
<protein>
    <recommendedName>
        <fullName evidence="1">DUF559 domain-containing protein</fullName>
    </recommendedName>
</protein>
<dbReference type="Proteomes" id="UP000029734">
    <property type="component" value="Unassembled WGS sequence"/>
</dbReference>
<dbReference type="Pfam" id="PF04480">
    <property type="entry name" value="DUF559"/>
    <property type="match status" value="1"/>
</dbReference>
<gene>
    <name evidence="2" type="ORF">PWYN_13580</name>
</gene>
<dbReference type="InterPro" id="IPR036388">
    <property type="entry name" value="WH-like_DNA-bd_sf"/>
</dbReference>
<dbReference type="OrthoDB" id="2677830at2"/>
<keyword evidence="3" id="KW-1185">Reference proteome</keyword>
<reference evidence="2 3" key="2">
    <citation type="submission" date="2014-10" db="EMBL/GenBank/DDBJ databases">
        <title>Comparative genomics of the Paenibacillus odorifer group.</title>
        <authorList>
            <person name="Tsai Y.-C."/>
            <person name="Martin N."/>
            <person name="Korlach J."/>
            <person name="Wiedmann M."/>
        </authorList>
    </citation>
    <scope>NUCLEOTIDE SEQUENCE [LARGE SCALE GENOMIC DNA]</scope>
    <source>
        <strain evidence="2 3">DSM 18334</strain>
    </source>
</reference>
<dbReference type="AlphaFoldDB" id="A0A098MFD2"/>
<dbReference type="STRING" id="268407.PWYN_13580"/>
<dbReference type="InterPro" id="IPR036390">
    <property type="entry name" value="WH_DNA-bd_sf"/>
</dbReference>
<reference evidence="2 3" key="1">
    <citation type="submission" date="2014-08" db="EMBL/GenBank/DDBJ databases">
        <authorList>
            <person name="den Bakker H.C."/>
        </authorList>
    </citation>
    <scope>NUCLEOTIDE SEQUENCE [LARGE SCALE GENOMIC DNA]</scope>
    <source>
        <strain evidence="2 3">DSM 18334</strain>
    </source>
</reference>
<dbReference type="SUPFAM" id="SSF46785">
    <property type="entry name" value="Winged helix' DNA-binding domain"/>
    <property type="match status" value="1"/>
</dbReference>
<evidence type="ECO:0000313" key="3">
    <source>
        <dbReference type="Proteomes" id="UP000029734"/>
    </source>
</evidence>
<dbReference type="InterPro" id="IPR007569">
    <property type="entry name" value="DUF559"/>
</dbReference>
<name>A0A098MFD2_9BACL</name>
<dbReference type="eggNOG" id="COG1974">
    <property type="taxonomic scope" value="Bacteria"/>
</dbReference>
<evidence type="ECO:0000259" key="1">
    <source>
        <dbReference type="Pfam" id="PF04480"/>
    </source>
</evidence>
<evidence type="ECO:0000313" key="2">
    <source>
        <dbReference type="EMBL" id="KGE20247.1"/>
    </source>
</evidence>
<dbReference type="Gene3D" id="1.10.10.10">
    <property type="entry name" value="Winged helix-like DNA-binding domain superfamily/Winged helix DNA-binding domain"/>
    <property type="match status" value="1"/>
</dbReference>
<accession>A0A098MFD2</accession>
<dbReference type="EMBL" id="JQCR01000002">
    <property type="protein sequence ID" value="KGE20247.1"/>
    <property type="molecule type" value="Genomic_DNA"/>
</dbReference>
<sequence length="225" mass="26660">MKFEEIHTTFIQQHATKRTGERLGRLERGHGHGEILFLRHIWWPLKGNLENLHPEYEVSDWRGRSYFADFAWLPGYTKLLIEIKGYSSHVRDMDRQKYCNELNRETFLYAMGYHVISFAYDDVEQRPDLCITLLRMVLNRYQPAQTNVTHTHLAEKEILCLALVSAQPLRPKDVIQHFDMDPKTAIRLLQSMCTKGWLIPSYRGSQQRIVRYELSRSALEYFNNN</sequence>
<feature type="domain" description="DUF559" evidence="1">
    <location>
        <begin position="65"/>
        <end position="132"/>
    </location>
</feature>
<comment type="caution">
    <text evidence="2">The sequence shown here is derived from an EMBL/GenBank/DDBJ whole genome shotgun (WGS) entry which is preliminary data.</text>
</comment>
<proteinExistence type="predicted"/>
<dbReference type="RefSeq" id="WP_036652322.1">
    <property type="nucleotide sequence ID" value="NZ_JQCR01000002.1"/>
</dbReference>